<accession>A0ABV7GVG8</accession>
<comment type="caution">
    <text evidence="2">The sequence shown here is derived from an EMBL/GenBank/DDBJ whole genome shotgun (WGS) entry which is preliminary data.</text>
</comment>
<organism evidence="2 3">
    <name type="scientific">Psychromarinibacter halotolerans</name>
    <dbReference type="NCBI Taxonomy" id="1775175"/>
    <lineage>
        <taxon>Bacteria</taxon>
        <taxon>Pseudomonadati</taxon>
        <taxon>Pseudomonadota</taxon>
        <taxon>Alphaproteobacteria</taxon>
        <taxon>Rhodobacterales</taxon>
        <taxon>Paracoccaceae</taxon>
        <taxon>Psychromarinibacter</taxon>
    </lineage>
</organism>
<reference evidence="3" key="1">
    <citation type="journal article" date="2019" name="Int. J. Syst. Evol. Microbiol.">
        <title>The Global Catalogue of Microorganisms (GCM) 10K type strain sequencing project: providing services to taxonomists for standard genome sequencing and annotation.</title>
        <authorList>
            <consortium name="The Broad Institute Genomics Platform"/>
            <consortium name="The Broad Institute Genome Sequencing Center for Infectious Disease"/>
            <person name="Wu L."/>
            <person name="Ma J."/>
        </authorList>
    </citation>
    <scope>NUCLEOTIDE SEQUENCE [LARGE SCALE GENOMIC DNA]</scope>
    <source>
        <strain evidence="3">KCTC 52366</strain>
    </source>
</reference>
<dbReference type="RefSeq" id="WP_275632605.1">
    <property type="nucleotide sequence ID" value="NZ_JARGYD010000003.1"/>
</dbReference>
<protein>
    <submittedName>
        <fullName evidence="2">Uncharacterized protein</fullName>
    </submittedName>
</protein>
<dbReference type="EMBL" id="JBHRTB010000010">
    <property type="protein sequence ID" value="MFC3145654.1"/>
    <property type="molecule type" value="Genomic_DNA"/>
</dbReference>
<evidence type="ECO:0000313" key="2">
    <source>
        <dbReference type="EMBL" id="MFC3145654.1"/>
    </source>
</evidence>
<keyword evidence="1" id="KW-0812">Transmembrane</keyword>
<feature type="transmembrane region" description="Helical" evidence="1">
    <location>
        <begin position="21"/>
        <end position="46"/>
    </location>
</feature>
<dbReference type="Proteomes" id="UP001595632">
    <property type="component" value="Unassembled WGS sequence"/>
</dbReference>
<keyword evidence="1" id="KW-1133">Transmembrane helix</keyword>
<evidence type="ECO:0000313" key="3">
    <source>
        <dbReference type="Proteomes" id="UP001595632"/>
    </source>
</evidence>
<feature type="transmembrane region" description="Helical" evidence="1">
    <location>
        <begin position="66"/>
        <end position="88"/>
    </location>
</feature>
<keyword evidence="3" id="KW-1185">Reference proteome</keyword>
<sequence>MLAIIVPIVMLPRGSRRQWEVAVAIWASAGMVLLAGAVVFAVIYAIGGVAVGAAFGDAPLATGLFFLRLSGTAAVAWVPVLLLTWLGLAQLVEKRKGRDKAQHR</sequence>
<keyword evidence="1" id="KW-0472">Membrane</keyword>
<gene>
    <name evidence="2" type="ORF">ACFOGP_23230</name>
</gene>
<proteinExistence type="predicted"/>
<evidence type="ECO:0000256" key="1">
    <source>
        <dbReference type="SAM" id="Phobius"/>
    </source>
</evidence>
<name>A0ABV7GVG8_9RHOB</name>